<name>A0A0A1YIR1_9PSED</name>
<dbReference type="AlphaFoldDB" id="A0A0A1YIR1"/>
<evidence type="ECO:0000313" key="1">
    <source>
        <dbReference type="EMBL" id="KFX69795.1"/>
    </source>
</evidence>
<dbReference type="EMBL" id="AWSQ01000002">
    <property type="protein sequence ID" value="KFX69795.1"/>
    <property type="molecule type" value="Genomic_DNA"/>
</dbReference>
<dbReference type="InterPro" id="IPR036768">
    <property type="entry name" value="PolIII_chi_sf"/>
</dbReference>
<dbReference type="STRING" id="1395571.TMS3_0109785"/>
<dbReference type="GO" id="GO:0003887">
    <property type="term" value="F:DNA-directed DNA polymerase activity"/>
    <property type="evidence" value="ECO:0007669"/>
    <property type="project" value="InterPro"/>
</dbReference>
<keyword evidence="2" id="KW-1185">Reference proteome</keyword>
<dbReference type="GO" id="GO:0006260">
    <property type="term" value="P:DNA replication"/>
    <property type="evidence" value="ECO:0007669"/>
    <property type="project" value="InterPro"/>
</dbReference>
<reference evidence="1 2" key="1">
    <citation type="journal article" date="2014" name="Genome Announc.">
        <title>Draft Genome Sequence of Petroleum Oil-Degrading Marine Bacterium Pseudomonas taeanensis Strain MS-3, Isolated from a Crude Oil-Contaminated Seashore.</title>
        <authorList>
            <person name="Lee S.Y."/>
            <person name="Kim S.H."/>
            <person name="Lee D.G."/>
            <person name="Shin S."/>
            <person name="Yun S.H."/>
            <person name="Choi C.W."/>
            <person name="Chung Y.H."/>
            <person name="Choi J.S."/>
            <person name="Kahng H.Y."/>
            <person name="Kim S.I."/>
        </authorList>
    </citation>
    <scope>NUCLEOTIDE SEQUENCE [LARGE SCALE GENOMIC DNA]</scope>
    <source>
        <strain evidence="1 2">MS-3</strain>
    </source>
</reference>
<dbReference type="InterPro" id="IPR007459">
    <property type="entry name" value="DNA_pol3_chi"/>
</dbReference>
<accession>A0A0A1YIR1</accession>
<dbReference type="RefSeq" id="WP_025165045.1">
    <property type="nucleotide sequence ID" value="NZ_AWSQ01000002.1"/>
</dbReference>
<dbReference type="PANTHER" id="PTHR38767:SF1">
    <property type="entry name" value="DNA POLYMERASE III SUBUNIT CHI"/>
    <property type="match status" value="1"/>
</dbReference>
<dbReference type="GO" id="GO:0003677">
    <property type="term" value="F:DNA binding"/>
    <property type="evidence" value="ECO:0007669"/>
    <property type="project" value="InterPro"/>
</dbReference>
<comment type="caution">
    <text evidence="1">The sequence shown here is derived from an EMBL/GenBank/DDBJ whole genome shotgun (WGS) entry which is preliminary data.</text>
</comment>
<protein>
    <submittedName>
        <fullName evidence="1">DNA polymerase III subunit chi</fullName>
    </submittedName>
</protein>
<dbReference type="Gene3D" id="3.40.50.10110">
    <property type="entry name" value="DNA polymerase III subunit chi"/>
    <property type="match status" value="1"/>
</dbReference>
<dbReference type="GO" id="GO:0032298">
    <property type="term" value="P:positive regulation of DNA-templated DNA replication initiation"/>
    <property type="evidence" value="ECO:0007669"/>
    <property type="project" value="TreeGrafter"/>
</dbReference>
<evidence type="ECO:0000313" key="2">
    <source>
        <dbReference type="Proteomes" id="UP000030063"/>
    </source>
</evidence>
<dbReference type="Pfam" id="PF04364">
    <property type="entry name" value="DNA_pol3_chi"/>
    <property type="match status" value="1"/>
</dbReference>
<sequence>MPRIEFYVLSSATPTDRLRAACQLAMKAWRRGLPVFLRGSDTEQCRALDELLWRFKTESFIPHNLHQDDPQAPVVIGLDDEPSTQQGVLINLNTTISPFVERFSRVIEIVNQQPELLTACRENFRSYRQRGYDPQRVEL</sequence>
<gene>
    <name evidence="1" type="ORF">TMS3_0109785</name>
</gene>
<dbReference type="OrthoDB" id="5297568at2"/>
<dbReference type="SUPFAM" id="SSF102400">
    <property type="entry name" value="DNA polymerase III chi subunit"/>
    <property type="match status" value="1"/>
</dbReference>
<organism evidence="1 2">
    <name type="scientific">Pseudomonas taeanensis MS-3</name>
    <dbReference type="NCBI Taxonomy" id="1395571"/>
    <lineage>
        <taxon>Bacteria</taxon>
        <taxon>Pseudomonadati</taxon>
        <taxon>Pseudomonadota</taxon>
        <taxon>Gammaproteobacteria</taxon>
        <taxon>Pseudomonadales</taxon>
        <taxon>Pseudomonadaceae</taxon>
        <taxon>Pseudomonas</taxon>
    </lineage>
</organism>
<dbReference type="PANTHER" id="PTHR38767">
    <property type="entry name" value="DNA POLYMERASE III SUBUNIT CHI"/>
    <property type="match status" value="1"/>
</dbReference>
<dbReference type="Proteomes" id="UP000030063">
    <property type="component" value="Unassembled WGS sequence"/>
</dbReference>
<dbReference type="eggNOG" id="COG2927">
    <property type="taxonomic scope" value="Bacteria"/>
</dbReference>
<proteinExistence type="predicted"/>